<evidence type="ECO:0000313" key="3">
    <source>
        <dbReference type="EMBL" id="KAF4703101.1"/>
    </source>
</evidence>
<evidence type="ECO:0000256" key="1">
    <source>
        <dbReference type="SAM" id="Coils"/>
    </source>
</evidence>
<reference evidence="3 4" key="1">
    <citation type="submission" date="2020-04" db="EMBL/GenBank/DDBJ databases">
        <title>Perkinsus olseni comparative genomics.</title>
        <authorList>
            <person name="Bogema D.R."/>
        </authorList>
    </citation>
    <scope>NUCLEOTIDE SEQUENCE [LARGE SCALE GENOMIC DNA]</scope>
    <source>
        <strain evidence="3">ATCC PRA-205</strain>
    </source>
</reference>
<comment type="caution">
    <text evidence="3">The sequence shown here is derived from an EMBL/GenBank/DDBJ whole genome shotgun (WGS) entry which is preliminary data.</text>
</comment>
<accession>A0A7J6Q544</accession>
<dbReference type="InterPro" id="IPR029063">
    <property type="entry name" value="SAM-dependent_MTases_sf"/>
</dbReference>
<protein>
    <submittedName>
        <fullName evidence="3">Uncharacterized protein</fullName>
    </submittedName>
</protein>
<dbReference type="AlphaFoldDB" id="A0A7J6Q544"/>
<dbReference type="InterPro" id="IPR019410">
    <property type="entry name" value="Methyltransf_16"/>
</dbReference>
<feature type="coiled-coil region" evidence="1">
    <location>
        <begin position="297"/>
        <end position="324"/>
    </location>
</feature>
<dbReference type="Pfam" id="PF10294">
    <property type="entry name" value="Methyltransf_16"/>
    <property type="match status" value="1"/>
</dbReference>
<dbReference type="Gene3D" id="3.40.50.150">
    <property type="entry name" value="Vaccinia Virus protein VP39"/>
    <property type="match status" value="1"/>
</dbReference>
<feature type="non-terminal residue" evidence="3">
    <location>
        <position position="1"/>
    </location>
</feature>
<sequence length="874" mass="96463">TQEWHVPVIEDTIEEEEEFAVSPTRLVRRDEDEASELCDGVGEETQQQEKPVDPHAVVEKASLIFHEVVESAADEAGTDDLQDVSDLLEKTIEEIGSEGAGVSELAVAVLRNDLRRRTAAVRRKIEIAKMQEIEMRKRVALQARERILVDVESLGGWSGDVEEIFRERCKSAVVESKTPTGSMAWRPSEAREELLRYWQEIIDRFALEGQLAMGHRKREELRAECSLQDARVSLAEQEARAADIVRKYGRLIVDSSIEAAGEDGDYAELLLKTVADGYISSKCTELQEKEERDMKNLAKLMESRDAVVKEKKELEEKVSAQRRVSNWNKCWTYWTAVLRGYRELPSDQLGARKFETASGLMAIVLEEGDPDVRVHGSTSRRDVSLPNGKFGCAWDAIAARGKALLLAGATAEEVMQSIVKMGDRVGRLQESARLLRDEGRLGSCCLVVCTDRGKLALLHQVDVPRGFGARKGANAVVSVAVMLGGNYVDWEGIENKDYALDNVVVRHPFPFPIRSDLFAVGIRMHVTNGISRLIETRRAAATESSGPSSSGVKEKLAELVECITNSISVDKLTALRDREVLIDQTIHADLDCLPPLKYSVAFVKRLVAELGRSTDEVRDEWYEYTAENALKLASPESERGFITYQVNESSISLGYDVSGRFIEQGTTGLSQWEAGRYLASWLVSNKSVVEGKDVLELGSGSGLVGLVAAKFSAARSVLLTDGNALVVKALEANVKANACDNVETAQLAWGDLGGDGSLEAADVIIGADLTYDPTIVGDLMATVRRMRPDAVCYLCSAVRTESTWKEFLKFLDGLDVKVLIRKPAQWEGLAREEFLAGRCPGPRDLDMDLVLLEIRHHHPSCDISADKIDLALGA</sequence>
<evidence type="ECO:0000256" key="2">
    <source>
        <dbReference type="SAM" id="MobiDB-lite"/>
    </source>
</evidence>
<feature type="region of interest" description="Disordered" evidence="2">
    <location>
        <begin position="30"/>
        <end position="51"/>
    </location>
</feature>
<organism evidence="3 4">
    <name type="scientific">Perkinsus olseni</name>
    <name type="common">Perkinsus atlanticus</name>
    <dbReference type="NCBI Taxonomy" id="32597"/>
    <lineage>
        <taxon>Eukaryota</taxon>
        <taxon>Sar</taxon>
        <taxon>Alveolata</taxon>
        <taxon>Perkinsozoa</taxon>
        <taxon>Perkinsea</taxon>
        <taxon>Perkinsida</taxon>
        <taxon>Perkinsidae</taxon>
        <taxon>Perkinsus</taxon>
    </lineage>
</organism>
<keyword evidence="1" id="KW-0175">Coiled coil</keyword>
<dbReference type="EMBL" id="JABANM010032330">
    <property type="protein sequence ID" value="KAF4703101.1"/>
    <property type="molecule type" value="Genomic_DNA"/>
</dbReference>
<dbReference type="Proteomes" id="UP000574390">
    <property type="component" value="Unassembled WGS sequence"/>
</dbReference>
<proteinExistence type="predicted"/>
<gene>
    <name evidence="3" type="ORF">FOZ62_003637</name>
</gene>
<evidence type="ECO:0000313" key="4">
    <source>
        <dbReference type="Proteomes" id="UP000574390"/>
    </source>
</evidence>
<dbReference type="SUPFAM" id="SSF53335">
    <property type="entry name" value="S-adenosyl-L-methionine-dependent methyltransferases"/>
    <property type="match status" value="1"/>
</dbReference>
<dbReference type="PANTHER" id="PTHR14614">
    <property type="entry name" value="HEPATOCELLULAR CARCINOMA-ASSOCIATED ANTIGEN"/>
    <property type="match status" value="1"/>
</dbReference>
<name>A0A7J6Q544_PEROL</name>